<proteinExistence type="predicted"/>
<dbReference type="AlphaFoldDB" id="A0A9D4L039"/>
<dbReference type="EMBL" id="JAIWYP010000003">
    <property type="protein sequence ID" value="KAH3848802.1"/>
    <property type="molecule type" value="Genomic_DNA"/>
</dbReference>
<dbReference type="Proteomes" id="UP000828390">
    <property type="component" value="Unassembled WGS sequence"/>
</dbReference>
<dbReference type="PANTHER" id="PTHR10411">
    <property type="entry name" value="GROWTH ARREST AND DNA DAMAGE-INDUCIBLE PROTEIN GADD45"/>
    <property type="match status" value="1"/>
</dbReference>
<evidence type="ECO:0008006" key="4">
    <source>
        <dbReference type="Google" id="ProtNLM"/>
    </source>
</evidence>
<name>A0A9D4L039_DREPO</name>
<evidence type="ECO:0000313" key="1">
    <source>
        <dbReference type="EMBL" id="KAH3848802.1"/>
    </source>
</evidence>
<dbReference type="GO" id="GO:0005634">
    <property type="term" value="C:nucleus"/>
    <property type="evidence" value="ECO:0007669"/>
    <property type="project" value="InterPro"/>
</dbReference>
<protein>
    <recommendedName>
        <fullName evidence="4">Growth arrest and DNA damage-inducible protein GADD45 alpha</fullName>
    </recommendedName>
</protein>
<gene>
    <name evidence="1" type="ORF">DPMN_091184</name>
    <name evidence="2" type="ORF">DPMN_091197</name>
</gene>
<reference evidence="2" key="2">
    <citation type="submission" date="2020-11" db="EMBL/GenBank/DDBJ databases">
        <authorList>
            <person name="McCartney M.A."/>
            <person name="Auch B."/>
            <person name="Kono T."/>
            <person name="Mallez S."/>
            <person name="Becker A."/>
            <person name="Gohl D.M."/>
            <person name="Silverstein K.A.T."/>
            <person name="Koren S."/>
            <person name="Bechman K.B."/>
            <person name="Herman A."/>
            <person name="Abrahante J.E."/>
            <person name="Garbe J."/>
        </authorList>
    </citation>
    <scope>NUCLEOTIDE SEQUENCE</scope>
    <source>
        <strain evidence="2">Duluth1</strain>
        <tissue evidence="2">Whole animal</tissue>
    </source>
</reference>
<organism evidence="2 3">
    <name type="scientific">Dreissena polymorpha</name>
    <name type="common">Zebra mussel</name>
    <name type="synonym">Mytilus polymorpha</name>
    <dbReference type="NCBI Taxonomy" id="45954"/>
    <lineage>
        <taxon>Eukaryota</taxon>
        <taxon>Metazoa</taxon>
        <taxon>Spiralia</taxon>
        <taxon>Lophotrochozoa</taxon>
        <taxon>Mollusca</taxon>
        <taxon>Bivalvia</taxon>
        <taxon>Autobranchia</taxon>
        <taxon>Heteroconchia</taxon>
        <taxon>Euheterodonta</taxon>
        <taxon>Imparidentia</taxon>
        <taxon>Neoheterodontei</taxon>
        <taxon>Myida</taxon>
        <taxon>Dreissenoidea</taxon>
        <taxon>Dreissenidae</taxon>
        <taxon>Dreissena</taxon>
    </lineage>
</organism>
<comment type="caution">
    <text evidence="2">The sequence shown here is derived from an EMBL/GenBank/DDBJ whole genome shotgun (WGS) entry which is preliminary data.</text>
</comment>
<dbReference type="InterPro" id="IPR024824">
    <property type="entry name" value="GADD45"/>
</dbReference>
<dbReference type="OrthoDB" id="5976967at2759"/>
<dbReference type="PANTHER" id="PTHR10411:SF8">
    <property type="entry name" value="FI09246P"/>
    <property type="match status" value="1"/>
</dbReference>
<dbReference type="EMBL" id="JAIWYP010000003">
    <property type="protein sequence ID" value="KAH3848814.1"/>
    <property type="molecule type" value="Genomic_DNA"/>
</dbReference>
<sequence length="137" mass="15338">MKSYIRNISEESGSGSEMSCDEVVHDLEGVISQAVREAKCIQGVFKCASFLEHSPELVDLCILPEEQGNDISAQIQKKLIEAYCWENDIRVVNIPEKTLQSLAKVNRKKTPFITDLTCVLLTTWPCDNESNFNNSIG</sequence>
<dbReference type="InterPro" id="IPR029064">
    <property type="entry name" value="Ribosomal_eL30-like_sf"/>
</dbReference>
<evidence type="ECO:0000313" key="3">
    <source>
        <dbReference type="Proteomes" id="UP000828390"/>
    </source>
</evidence>
<dbReference type="GO" id="GO:0005737">
    <property type="term" value="C:cytoplasm"/>
    <property type="evidence" value="ECO:0007669"/>
    <property type="project" value="TreeGrafter"/>
</dbReference>
<dbReference type="Gene3D" id="3.30.1330.30">
    <property type="match status" value="1"/>
</dbReference>
<keyword evidence="3" id="KW-1185">Reference proteome</keyword>
<dbReference type="GO" id="GO:0051726">
    <property type="term" value="P:regulation of cell cycle"/>
    <property type="evidence" value="ECO:0007669"/>
    <property type="project" value="InterPro"/>
</dbReference>
<evidence type="ECO:0000313" key="2">
    <source>
        <dbReference type="EMBL" id="KAH3848814.1"/>
    </source>
</evidence>
<accession>A0A9D4L039</accession>
<reference evidence="2" key="1">
    <citation type="journal article" date="2019" name="bioRxiv">
        <title>The Genome of the Zebra Mussel, Dreissena polymorpha: A Resource for Invasive Species Research.</title>
        <authorList>
            <person name="McCartney M.A."/>
            <person name="Auch B."/>
            <person name="Kono T."/>
            <person name="Mallez S."/>
            <person name="Zhang Y."/>
            <person name="Obille A."/>
            <person name="Becker A."/>
            <person name="Abrahante J.E."/>
            <person name="Garbe J."/>
            <person name="Badalamenti J.P."/>
            <person name="Herman A."/>
            <person name="Mangelson H."/>
            <person name="Liachko I."/>
            <person name="Sullivan S."/>
            <person name="Sone E.D."/>
            <person name="Koren S."/>
            <person name="Silverstein K.A.T."/>
            <person name="Beckman K.B."/>
            <person name="Gohl D.M."/>
        </authorList>
    </citation>
    <scope>NUCLEOTIDE SEQUENCE</scope>
    <source>
        <strain evidence="2">Duluth1</strain>
        <tissue evidence="2">Whole animal</tissue>
    </source>
</reference>